<dbReference type="EMBL" id="KN817593">
    <property type="protein sequence ID" value="KJA18141.1"/>
    <property type="molecule type" value="Genomic_DNA"/>
</dbReference>
<name>A0A0D2NN04_HYPSF</name>
<feature type="non-terminal residue" evidence="1">
    <location>
        <position position="155"/>
    </location>
</feature>
<reference evidence="2" key="1">
    <citation type="submission" date="2014-04" db="EMBL/GenBank/DDBJ databases">
        <title>Evolutionary Origins and Diversification of the Mycorrhizal Mutualists.</title>
        <authorList>
            <consortium name="DOE Joint Genome Institute"/>
            <consortium name="Mycorrhizal Genomics Consortium"/>
            <person name="Kohler A."/>
            <person name="Kuo A."/>
            <person name="Nagy L.G."/>
            <person name="Floudas D."/>
            <person name="Copeland A."/>
            <person name="Barry K.W."/>
            <person name="Cichocki N."/>
            <person name="Veneault-Fourrey C."/>
            <person name="LaButti K."/>
            <person name="Lindquist E.A."/>
            <person name="Lipzen A."/>
            <person name="Lundell T."/>
            <person name="Morin E."/>
            <person name="Murat C."/>
            <person name="Riley R."/>
            <person name="Ohm R."/>
            <person name="Sun H."/>
            <person name="Tunlid A."/>
            <person name="Henrissat B."/>
            <person name="Grigoriev I.V."/>
            <person name="Hibbett D.S."/>
            <person name="Martin F."/>
        </authorList>
    </citation>
    <scope>NUCLEOTIDE SEQUENCE [LARGE SCALE GENOMIC DNA]</scope>
    <source>
        <strain evidence="2">FD-334 SS-4</strain>
    </source>
</reference>
<evidence type="ECO:0000313" key="2">
    <source>
        <dbReference type="Proteomes" id="UP000054270"/>
    </source>
</evidence>
<sequence>MRPATATRSCIAIPNNICVQAMARDRFLHAISRALWASLLIGFNCPTLDPVHRRSWLNGIDLIPPWLTRSGTQKLNITIQCSRLKYLCFPPEMKALFELIKSHASRWVTLNLKMPGHFCMEFFRDTYLDAPHLTHLQLHEVETYYPHPRPHVMFA</sequence>
<dbReference type="Proteomes" id="UP000054270">
    <property type="component" value="Unassembled WGS sequence"/>
</dbReference>
<organism evidence="1 2">
    <name type="scientific">Hypholoma sublateritium (strain FD-334 SS-4)</name>
    <dbReference type="NCBI Taxonomy" id="945553"/>
    <lineage>
        <taxon>Eukaryota</taxon>
        <taxon>Fungi</taxon>
        <taxon>Dikarya</taxon>
        <taxon>Basidiomycota</taxon>
        <taxon>Agaricomycotina</taxon>
        <taxon>Agaricomycetes</taxon>
        <taxon>Agaricomycetidae</taxon>
        <taxon>Agaricales</taxon>
        <taxon>Agaricineae</taxon>
        <taxon>Strophariaceae</taxon>
        <taxon>Hypholoma</taxon>
    </lineage>
</organism>
<dbReference type="AlphaFoldDB" id="A0A0D2NN04"/>
<proteinExistence type="predicted"/>
<protein>
    <submittedName>
        <fullName evidence="1">Uncharacterized protein</fullName>
    </submittedName>
</protein>
<accession>A0A0D2NN04</accession>
<evidence type="ECO:0000313" key="1">
    <source>
        <dbReference type="EMBL" id="KJA18141.1"/>
    </source>
</evidence>
<keyword evidence="2" id="KW-1185">Reference proteome</keyword>
<gene>
    <name evidence="1" type="ORF">HYPSUDRAFT_90221</name>
</gene>